<dbReference type="CDD" id="cd00383">
    <property type="entry name" value="trans_reg_C"/>
    <property type="match status" value="1"/>
</dbReference>
<organism evidence="12 13">
    <name type="scientific">Desulfotomaculum copahuensis</name>
    <dbReference type="NCBI Taxonomy" id="1838280"/>
    <lineage>
        <taxon>Bacteria</taxon>
        <taxon>Bacillati</taxon>
        <taxon>Bacillota</taxon>
        <taxon>Clostridia</taxon>
        <taxon>Eubacteriales</taxon>
        <taxon>Desulfotomaculaceae</taxon>
        <taxon>Desulfotomaculum</taxon>
    </lineage>
</organism>
<dbReference type="InterPro" id="IPR039420">
    <property type="entry name" value="WalR-like"/>
</dbReference>
<accession>A0A1B7LH13</accession>
<dbReference type="Gene3D" id="6.10.250.690">
    <property type="match status" value="1"/>
</dbReference>
<evidence type="ECO:0000256" key="9">
    <source>
        <dbReference type="PROSITE-ProRule" id="PRU01091"/>
    </source>
</evidence>
<feature type="DNA-binding region" description="OmpR/PhoB-type" evidence="9">
    <location>
        <begin position="109"/>
        <end position="207"/>
    </location>
</feature>
<keyword evidence="6" id="KW-0804">Transcription</keyword>
<dbReference type="SMART" id="SM00448">
    <property type="entry name" value="REC"/>
    <property type="match status" value="1"/>
</dbReference>
<dbReference type="GO" id="GO:0005829">
    <property type="term" value="C:cytosol"/>
    <property type="evidence" value="ECO:0007669"/>
    <property type="project" value="TreeGrafter"/>
</dbReference>
<dbReference type="STRING" id="1838280.A6M21_06700"/>
<dbReference type="Gene3D" id="1.10.10.10">
    <property type="entry name" value="Winged helix-like DNA-binding domain superfamily/Winged helix DNA-binding domain"/>
    <property type="match status" value="1"/>
</dbReference>
<dbReference type="SMART" id="SM00862">
    <property type="entry name" value="Trans_reg_C"/>
    <property type="match status" value="1"/>
</dbReference>
<dbReference type="GO" id="GO:0006355">
    <property type="term" value="P:regulation of DNA-templated transcription"/>
    <property type="evidence" value="ECO:0007669"/>
    <property type="project" value="InterPro"/>
</dbReference>
<reference evidence="12 13" key="1">
    <citation type="submission" date="2016-04" db="EMBL/GenBank/DDBJ databases">
        <authorList>
            <person name="Evans L.H."/>
            <person name="Alamgir A."/>
            <person name="Owens N."/>
            <person name="Weber N.D."/>
            <person name="Virtaneva K."/>
            <person name="Barbian K."/>
            <person name="Babar A."/>
            <person name="Rosenke K."/>
        </authorList>
    </citation>
    <scope>NUCLEOTIDE SEQUENCE [LARGE SCALE GENOMIC DNA]</scope>
    <source>
        <strain evidence="12 13">LMa1</strain>
    </source>
</reference>
<dbReference type="GO" id="GO:0032993">
    <property type="term" value="C:protein-DNA complex"/>
    <property type="evidence" value="ECO:0007669"/>
    <property type="project" value="TreeGrafter"/>
</dbReference>
<dbReference type="InterPro" id="IPR001867">
    <property type="entry name" value="OmpR/PhoB-type_DNA-bd"/>
</dbReference>
<evidence type="ECO:0000259" key="11">
    <source>
        <dbReference type="PROSITE" id="PS51755"/>
    </source>
</evidence>
<dbReference type="SUPFAM" id="SSF46894">
    <property type="entry name" value="C-terminal effector domain of the bipartite response regulators"/>
    <property type="match status" value="1"/>
</dbReference>
<dbReference type="GO" id="GO:0000156">
    <property type="term" value="F:phosphorelay response regulator activity"/>
    <property type="evidence" value="ECO:0007669"/>
    <property type="project" value="TreeGrafter"/>
</dbReference>
<feature type="domain" description="OmpR/PhoB-type" evidence="11">
    <location>
        <begin position="109"/>
        <end position="207"/>
    </location>
</feature>
<dbReference type="PROSITE" id="PS50110">
    <property type="entry name" value="RESPONSE_REGULATORY"/>
    <property type="match status" value="1"/>
</dbReference>
<sequence length="209" mass="23976">MYLENEGFPVETAGDGEEALSRVKSGYIRLVLLDLMLPGLDGWTVCREIRKFSPVPIIMLTAKGEEFDRVMGLELGADDYMAKPFSPRELVARVKAVLRRTEQAGARERTLLIYPGLTIDCNANRVEVSGREVQLAPKEFELLCFLASRPRRVFTRDYLLEKVWDYNYTGDGRTVDTHIKRLREKLKTESGRSYLKTVWGKGYKFEVTE</sequence>
<dbReference type="Pfam" id="PF00486">
    <property type="entry name" value="Trans_reg_C"/>
    <property type="match status" value="1"/>
</dbReference>
<evidence type="ECO:0000256" key="2">
    <source>
        <dbReference type="ARBA" id="ARBA00022553"/>
    </source>
</evidence>
<proteinExistence type="predicted"/>
<dbReference type="FunFam" id="1.10.10.10:FF:000018">
    <property type="entry name" value="DNA-binding response regulator ResD"/>
    <property type="match status" value="1"/>
</dbReference>
<evidence type="ECO:0000256" key="6">
    <source>
        <dbReference type="ARBA" id="ARBA00023163"/>
    </source>
</evidence>
<dbReference type="InterPro" id="IPR011006">
    <property type="entry name" value="CheY-like_superfamily"/>
</dbReference>
<comment type="function">
    <text evidence="7">May play the central regulatory role in sporulation. It may be an element of the effector pathway responsible for the activation of sporulation genes in response to nutritional stress. Spo0A may act in concert with spo0H (a sigma factor) to control the expression of some genes that are critical to the sporulation process.</text>
</comment>
<evidence type="ECO:0000256" key="5">
    <source>
        <dbReference type="ARBA" id="ARBA00023125"/>
    </source>
</evidence>
<comment type="caution">
    <text evidence="12">The sequence shown here is derived from an EMBL/GenBank/DDBJ whole genome shotgun (WGS) entry which is preliminary data.</text>
</comment>
<evidence type="ECO:0000256" key="3">
    <source>
        <dbReference type="ARBA" id="ARBA00023012"/>
    </source>
</evidence>
<dbReference type="InterPro" id="IPR001789">
    <property type="entry name" value="Sig_transdc_resp-reg_receiver"/>
</dbReference>
<protein>
    <recommendedName>
        <fullName evidence="1">Stage 0 sporulation protein A homolog</fullName>
    </recommendedName>
</protein>
<dbReference type="EMBL" id="LYVF01000069">
    <property type="protein sequence ID" value="OAT85299.1"/>
    <property type="molecule type" value="Genomic_DNA"/>
</dbReference>
<evidence type="ECO:0000313" key="13">
    <source>
        <dbReference type="Proteomes" id="UP000078532"/>
    </source>
</evidence>
<keyword evidence="3" id="KW-0902">Two-component regulatory system</keyword>
<evidence type="ECO:0000256" key="8">
    <source>
        <dbReference type="PROSITE-ProRule" id="PRU00169"/>
    </source>
</evidence>
<name>A0A1B7LH13_9FIRM</name>
<dbReference type="Pfam" id="PF00072">
    <property type="entry name" value="Response_reg"/>
    <property type="match status" value="1"/>
</dbReference>
<dbReference type="SUPFAM" id="SSF52172">
    <property type="entry name" value="CheY-like"/>
    <property type="match status" value="1"/>
</dbReference>
<evidence type="ECO:0000256" key="7">
    <source>
        <dbReference type="ARBA" id="ARBA00024867"/>
    </source>
</evidence>
<evidence type="ECO:0000259" key="10">
    <source>
        <dbReference type="PROSITE" id="PS50110"/>
    </source>
</evidence>
<keyword evidence="2 8" id="KW-0597">Phosphoprotein</keyword>
<evidence type="ECO:0000313" key="12">
    <source>
        <dbReference type="EMBL" id="OAT85299.1"/>
    </source>
</evidence>
<dbReference type="PANTHER" id="PTHR48111:SF21">
    <property type="entry name" value="DNA-BINDING DUAL MASTER TRANSCRIPTIONAL REGULATOR RPAA"/>
    <property type="match status" value="1"/>
</dbReference>
<dbReference type="Gene3D" id="3.40.50.2300">
    <property type="match status" value="1"/>
</dbReference>
<dbReference type="AlphaFoldDB" id="A0A1B7LH13"/>
<keyword evidence="13" id="KW-1185">Reference proteome</keyword>
<feature type="domain" description="Response regulatory" evidence="10">
    <location>
        <begin position="1"/>
        <end position="98"/>
    </location>
</feature>
<keyword evidence="4" id="KW-0805">Transcription regulation</keyword>
<feature type="modified residue" description="4-aspartylphosphate" evidence="8">
    <location>
        <position position="34"/>
    </location>
</feature>
<dbReference type="GO" id="GO:0000976">
    <property type="term" value="F:transcription cis-regulatory region binding"/>
    <property type="evidence" value="ECO:0007669"/>
    <property type="project" value="TreeGrafter"/>
</dbReference>
<gene>
    <name evidence="12" type="ORF">A6M21_06700</name>
</gene>
<keyword evidence="5 9" id="KW-0238">DNA-binding</keyword>
<evidence type="ECO:0000256" key="1">
    <source>
        <dbReference type="ARBA" id="ARBA00018672"/>
    </source>
</evidence>
<dbReference type="Proteomes" id="UP000078532">
    <property type="component" value="Unassembled WGS sequence"/>
</dbReference>
<dbReference type="InterPro" id="IPR036388">
    <property type="entry name" value="WH-like_DNA-bd_sf"/>
</dbReference>
<dbReference type="PANTHER" id="PTHR48111">
    <property type="entry name" value="REGULATOR OF RPOS"/>
    <property type="match status" value="1"/>
</dbReference>
<evidence type="ECO:0000256" key="4">
    <source>
        <dbReference type="ARBA" id="ARBA00023015"/>
    </source>
</evidence>
<dbReference type="InterPro" id="IPR016032">
    <property type="entry name" value="Sig_transdc_resp-reg_C-effctor"/>
</dbReference>
<dbReference type="PROSITE" id="PS51755">
    <property type="entry name" value="OMPR_PHOB"/>
    <property type="match status" value="1"/>
</dbReference>